<dbReference type="InterPro" id="IPR011041">
    <property type="entry name" value="Quinoprot_gluc/sorb_DH_b-prop"/>
</dbReference>
<evidence type="ECO:0000256" key="1">
    <source>
        <dbReference type="SAM" id="SignalP"/>
    </source>
</evidence>
<evidence type="ECO:0000313" key="4">
    <source>
        <dbReference type="Proteomes" id="UP000589896"/>
    </source>
</evidence>
<protein>
    <submittedName>
        <fullName evidence="3">PQQ-dependent sugar dehydrogenase</fullName>
    </submittedName>
</protein>
<dbReference type="InterPro" id="IPR011042">
    <property type="entry name" value="6-blade_b-propeller_TolB-like"/>
</dbReference>
<evidence type="ECO:0000313" key="3">
    <source>
        <dbReference type="EMBL" id="NYZ62147.1"/>
    </source>
</evidence>
<name>A0A7Z0QQV1_9GAMM</name>
<dbReference type="Pfam" id="PF07995">
    <property type="entry name" value="GSDH"/>
    <property type="match status" value="1"/>
</dbReference>
<accession>A0A7Z0QQV1</accession>
<dbReference type="SUPFAM" id="SSF50952">
    <property type="entry name" value="Soluble quinoprotein glucose dehydrogenase"/>
    <property type="match status" value="1"/>
</dbReference>
<dbReference type="Proteomes" id="UP000589896">
    <property type="component" value="Unassembled WGS sequence"/>
</dbReference>
<organism evidence="3 4">
    <name type="scientific">Luteimonas deserti</name>
    <dbReference type="NCBI Taxonomy" id="2752306"/>
    <lineage>
        <taxon>Bacteria</taxon>
        <taxon>Pseudomonadati</taxon>
        <taxon>Pseudomonadota</taxon>
        <taxon>Gammaproteobacteria</taxon>
        <taxon>Lysobacterales</taxon>
        <taxon>Lysobacteraceae</taxon>
        <taxon>Luteimonas</taxon>
    </lineage>
</organism>
<keyword evidence="1" id="KW-0732">Signal</keyword>
<feature type="domain" description="Glucose/Sorbosone dehydrogenase" evidence="2">
    <location>
        <begin position="64"/>
        <end position="389"/>
    </location>
</feature>
<dbReference type="PROSITE" id="PS51257">
    <property type="entry name" value="PROKAR_LIPOPROTEIN"/>
    <property type="match status" value="1"/>
</dbReference>
<reference evidence="3 4" key="1">
    <citation type="submission" date="2020-07" db="EMBL/GenBank/DDBJ databases">
        <title>isolation of Luteimonas sp. SJ-16.</title>
        <authorList>
            <person name="Huang X.-X."/>
            <person name="Xu L."/>
            <person name="Sun J.-Q."/>
        </authorList>
    </citation>
    <scope>NUCLEOTIDE SEQUENCE [LARGE SCALE GENOMIC DNA]</scope>
    <source>
        <strain evidence="3 4">SJ-16</strain>
    </source>
</reference>
<evidence type="ECO:0000259" key="2">
    <source>
        <dbReference type="Pfam" id="PF07995"/>
    </source>
</evidence>
<dbReference type="AlphaFoldDB" id="A0A7Z0QQV1"/>
<dbReference type="PANTHER" id="PTHR19328">
    <property type="entry name" value="HEDGEHOG-INTERACTING PROTEIN"/>
    <property type="match status" value="1"/>
</dbReference>
<gene>
    <name evidence="3" type="ORF">H0E82_05125</name>
</gene>
<feature type="chain" id="PRO_5031181961" evidence="1">
    <location>
        <begin position="26"/>
        <end position="395"/>
    </location>
</feature>
<feature type="signal peptide" evidence="1">
    <location>
        <begin position="1"/>
        <end position="25"/>
    </location>
</feature>
<dbReference type="PANTHER" id="PTHR19328:SF75">
    <property type="entry name" value="ALDOSE SUGAR DEHYDROGENASE YLII"/>
    <property type="match status" value="1"/>
</dbReference>
<dbReference type="EMBL" id="JACCJZ010000011">
    <property type="protein sequence ID" value="NYZ62147.1"/>
    <property type="molecule type" value="Genomic_DNA"/>
</dbReference>
<keyword evidence="4" id="KW-1185">Reference proteome</keyword>
<dbReference type="InterPro" id="IPR012938">
    <property type="entry name" value="Glc/Sorbosone_DH"/>
</dbReference>
<proteinExistence type="predicted"/>
<dbReference type="Gene3D" id="2.120.10.30">
    <property type="entry name" value="TolB, C-terminal domain"/>
    <property type="match status" value="1"/>
</dbReference>
<comment type="caution">
    <text evidence="3">The sequence shown here is derived from an EMBL/GenBank/DDBJ whole genome shotgun (WGS) entry which is preliminary data.</text>
</comment>
<sequence length="395" mass="41382">MGLRPLTFTALASSLLMLTACNGSAANGAAPAAATPATDQAPLAAAADDVIAGVPFASTAVATFNEPWALAFLPDGSLLVTEKSGVLKHVTLPAGEAREISGVPAVGYGGQGGLGDVVPHPQFAQNGLVYLSYAEDGDGGRGAAVARGRLDTQSGALQDMEVIWRQVPKVSGNGHYAHRIAFGPDGMLWISSGDRQKFDPAQDMGSNMGKLVRLNDDGSVPADNPFVDQGEVASQVWALGLRNPLGIAFDGNGQLWEIEMGPAGGDEFNLIERGGNYGYPIVSNGDHYDGRPIPDHDTRPEFIKPLITWTPVISPSSLIVYSGTLFPEWTGNAFAGGLSGQTLVRIELDGATAREAERFAMGARIRGVQQGPDGALWVIEDGKEGRLIRLAPREG</sequence>